<dbReference type="InterPro" id="IPR028082">
    <property type="entry name" value="Peripla_BP_I"/>
</dbReference>
<dbReference type="InterPro" id="IPR003760">
    <property type="entry name" value="PnrA-like"/>
</dbReference>
<evidence type="ECO:0000313" key="10">
    <source>
        <dbReference type="Proteomes" id="UP000186132"/>
    </source>
</evidence>
<keyword evidence="5" id="KW-0472">Membrane</keyword>
<accession>A0A1M5GA19</accession>
<dbReference type="PANTHER" id="PTHR34296:SF2">
    <property type="entry name" value="ABC TRANSPORTER GUANOSINE-BINDING PROTEIN NUPN"/>
    <property type="match status" value="1"/>
</dbReference>
<feature type="domain" description="ABC transporter substrate-binding protein PnrA-like" evidence="8">
    <location>
        <begin position="150"/>
        <end position="359"/>
    </location>
</feature>
<name>A0A1M5GA19_9ACTN</name>
<dbReference type="Gene3D" id="3.40.50.2300">
    <property type="match status" value="4"/>
</dbReference>
<keyword evidence="10" id="KW-1185">Reference proteome</keyword>
<evidence type="ECO:0000256" key="3">
    <source>
        <dbReference type="ARBA" id="ARBA00022475"/>
    </source>
</evidence>
<dbReference type="STRING" id="1206085.SAMN05443575_1108"/>
<dbReference type="AlphaFoldDB" id="A0A1M5GA19"/>
<evidence type="ECO:0000256" key="7">
    <source>
        <dbReference type="SAM" id="SignalP"/>
    </source>
</evidence>
<feature type="signal peptide" evidence="7">
    <location>
        <begin position="1"/>
        <end position="18"/>
    </location>
</feature>
<dbReference type="EMBL" id="FQVU01000002">
    <property type="protein sequence ID" value="SHG00595.1"/>
    <property type="molecule type" value="Genomic_DNA"/>
</dbReference>
<comment type="similarity">
    <text evidence="2">Belongs to the BMP lipoprotein family.</text>
</comment>
<feature type="chain" id="PRO_5038719767" evidence="7">
    <location>
        <begin position="19"/>
        <end position="362"/>
    </location>
</feature>
<evidence type="ECO:0000313" key="9">
    <source>
        <dbReference type="EMBL" id="SHG00595.1"/>
    </source>
</evidence>
<dbReference type="Pfam" id="PF02608">
    <property type="entry name" value="Bmp"/>
    <property type="match status" value="1"/>
</dbReference>
<gene>
    <name evidence="9" type="ORF">SAMN05443575_1108</name>
</gene>
<evidence type="ECO:0000256" key="4">
    <source>
        <dbReference type="ARBA" id="ARBA00022729"/>
    </source>
</evidence>
<proteinExistence type="inferred from homology"/>
<dbReference type="CDD" id="cd06354">
    <property type="entry name" value="PBP1_PrnA-like"/>
    <property type="match status" value="1"/>
</dbReference>
<keyword evidence="3" id="KW-1003">Cell membrane</keyword>
<evidence type="ECO:0000259" key="8">
    <source>
        <dbReference type="Pfam" id="PF02608"/>
    </source>
</evidence>
<evidence type="ECO:0000256" key="1">
    <source>
        <dbReference type="ARBA" id="ARBA00004193"/>
    </source>
</evidence>
<evidence type="ECO:0000256" key="5">
    <source>
        <dbReference type="ARBA" id="ARBA00023136"/>
    </source>
</evidence>
<dbReference type="PANTHER" id="PTHR34296">
    <property type="entry name" value="TRANSCRIPTIONAL ACTIVATOR PROTEIN MED"/>
    <property type="match status" value="1"/>
</dbReference>
<keyword evidence="4 7" id="KW-0732">Signal</keyword>
<dbReference type="InterPro" id="IPR050957">
    <property type="entry name" value="BMP_lipoprotein"/>
</dbReference>
<sequence>MAFVAAVSALSLGLSACAKTDSGDDSSDSQKPAVMWVDSDGCTTAKQYCNVFLTTVLKNDKQAVQLAVENASAGIFPKVDTVGDLKNGGTGLASYHQFDGKVDDSLKSEVNKVKADIIAGKITITSKAQPKGKTELTPPSSGKTDASFSACMVTDTGGIDDKSFNAASWSGMQAAQTAGKAKVQYVSSKTQADYAPNIRALVNKGCKLIVGVGGLMGEAINNAAKANPKLHFALVDGAGNGSNVQGLQINTAQSGFLGGYLAAGYSKSGKVATYGGLAIAPVTVYMDGFYEGVQYYNKQKSKKVQVLGWNESTQKGTFAGSFTDQGKGQQITQNFIQQGADVIFPVAGGTGLGSAAAAQAAK</sequence>
<evidence type="ECO:0000256" key="2">
    <source>
        <dbReference type="ARBA" id="ARBA00008610"/>
    </source>
</evidence>
<comment type="subcellular location">
    <subcellularLocation>
        <location evidence="1">Cell membrane</location>
        <topology evidence="1">Lipid-anchor</topology>
    </subcellularLocation>
</comment>
<protein>
    <submittedName>
        <fullName evidence="9">Basic membrane protein</fullName>
    </submittedName>
</protein>
<keyword evidence="6" id="KW-0449">Lipoprotein</keyword>
<reference evidence="9 10" key="1">
    <citation type="submission" date="2016-11" db="EMBL/GenBank/DDBJ databases">
        <authorList>
            <person name="Jaros S."/>
            <person name="Januszkiewicz K."/>
            <person name="Wedrychowicz H."/>
        </authorList>
    </citation>
    <scope>NUCLEOTIDE SEQUENCE [LARGE SCALE GENOMIC DNA]</scope>
    <source>
        <strain evidence="9 10">DSM 45627</strain>
    </source>
</reference>
<dbReference type="GO" id="GO:0005886">
    <property type="term" value="C:plasma membrane"/>
    <property type="evidence" value="ECO:0007669"/>
    <property type="project" value="UniProtKB-SubCell"/>
</dbReference>
<organism evidence="9 10">
    <name type="scientific">Jatrophihabitans endophyticus</name>
    <dbReference type="NCBI Taxonomy" id="1206085"/>
    <lineage>
        <taxon>Bacteria</taxon>
        <taxon>Bacillati</taxon>
        <taxon>Actinomycetota</taxon>
        <taxon>Actinomycetes</taxon>
        <taxon>Jatrophihabitantales</taxon>
        <taxon>Jatrophihabitantaceae</taxon>
        <taxon>Jatrophihabitans</taxon>
    </lineage>
</organism>
<dbReference type="SUPFAM" id="SSF53822">
    <property type="entry name" value="Periplasmic binding protein-like I"/>
    <property type="match status" value="1"/>
</dbReference>
<dbReference type="Proteomes" id="UP000186132">
    <property type="component" value="Unassembled WGS sequence"/>
</dbReference>
<evidence type="ECO:0000256" key="6">
    <source>
        <dbReference type="ARBA" id="ARBA00023288"/>
    </source>
</evidence>